<feature type="transmembrane region" description="Helical" evidence="9">
    <location>
        <begin position="109"/>
        <end position="126"/>
    </location>
</feature>
<evidence type="ECO:0000313" key="12">
    <source>
        <dbReference type="Proteomes" id="UP001144471"/>
    </source>
</evidence>
<dbReference type="EMBL" id="BSDY01000009">
    <property type="protein sequence ID" value="GLI56621.1"/>
    <property type="molecule type" value="Genomic_DNA"/>
</dbReference>
<evidence type="ECO:0000256" key="4">
    <source>
        <dbReference type="ARBA" id="ARBA00022519"/>
    </source>
</evidence>
<comment type="subcellular location">
    <subcellularLocation>
        <location evidence="1">Cell inner membrane</location>
        <topology evidence="1">Multi-pass membrane protein</topology>
    </subcellularLocation>
</comment>
<keyword evidence="12" id="KW-1185">Reference proteome</keyword>
<dbReference type="GO" id="GO:0022857">
    <property type="term" value="F:transmembrane transporter activity"/>
    <property type="evidence" value="ECO:0007669"/>
    <property type="project" value="TreeGrafter"/>
</dbReference>
<evidence type="ECO:0000256" key="6">
    <source>
        <dbReference type="ARBA" id="ARBA00022989"/>
    </source>
</evidence>
<dbReference type="GO" id="GO:0015740">
    <property type="term" value="P:C4-dicarboxylate transport"/>
    <property type="evidence" value="ECO:0007669"/>
    <property type="project" value="TreeGrafter"/>
</dbReference>
<evidence type="ECO:0000256" key="5">
    <source>
        <dbReference type="ARBA" id="ARBA00022692"/>
    </source>
</evidence>
<dbReference type="Proteomes" id="UP001144471">
    <property type="component" value="Unassembled WGS sequence"/>
</dbReference>
<evidence type="ECO:0000256" key="9">
    <source>
        <dbReference type="SAM" id="Phobius"/>
    </source>
</evidence>
<keyword evidence="6 9" id="KW-1133">Transmembrane helix</keyword>
<evidence type="ECO:0000256" key="2">
    <source>
        <dbReference type="ARBA" id="ARBA00022448"/>
    </source>
</evidence>
<keyword evidence="7 9" id="KW-0472">Membrane</keyword>
<comment type="similarity">
    <text evidence="8">Belongs to the TRAP transporter small permease family.</text>
</comment>
<protein>
    <recommendedName>
        <fullName evidence="10">Tripartite ATP-independent periplasmic transporters DctQ component domain-containing protein</fullName>
    </recommendedName>
</protein>
<dbReference type="AlphaFoldDB" id="A0A9W6GMP3"/>
<keyword evidence="2" id="KW-0813">Transport</keyword>
<sequence>MFSVMFITLVAQIFSRQVLNSPLIWTEELARLVFVYIAMIGVTLGIKYDQHVGIEVLSDKFSPGVAKVVDLVKIILTGIIIILLIVIGLEITKRKASLDLISLGISSGYLYAALPIGGVMMFIRYAEGIYRRVRVKELKEVEVN</sequence>
<feature type="domain" description="Tripartite ATP-independent periplasmic transporters DctQ component" evidence="10">
    <location>
        <begin position="5"/>
        <end position="134"/>
    </location>
</feature>
<feature type="transmembrane region" description="Helical" evidence="9">
    <location>
        <begin position="68"/>
        <end position="89"/>
    </location>
</feature>
<dbReference type="InterPro" id="IPR055348">
    <property type="entry name" value="DctQ"/>
</dbReference>
<evidence type="ECO:0000313" key="11">
    <source>
        <dbReference type="EMBL" id="GLI56621.1"/>
    </source>
</evidence>
<evidence type="ECO:0000256" key="3">
    <source>
        <dbReference type="ARBA" id="ARBA00022475"/>
    </source>
</evidence>
<evidence type="ECO:0000256" key="7">
    <source>
        <dbReference type="ARBA" id="ARBA00023136"/>
    </source>
</evidence>
<proteinExistence type="inferred from homology"/>
<dbReference type="PANTHER" id="PTHR35011">
    <property type="entry name" value="2,3-DIKETO-L-GULONATE TRAP TRANSPORTER SMALL PERMEASE PROTEIN YIAM"/>
    <property type="match status" value="1"/>
</dbReference>
<dbReference type="GO" id="GO:0005886">
    <property type="term" value="C:plasma membrane"/>
    <property type="evidence" value="ECO:0007669"/>
    <property type="project" value="UniProtKB-SubCell"/>
</dbReference>
<accession>A0A9W6GMP3</accession>
<feature type="transmembrane region" description="Helical" evidence="9">
    <location>
        <begin position="30"/>
        <end position="48"/>
    </location>
</feature>
<evidence type="ECO:0000256" key="8">
    <source>
        <dbReference type="ARBA" id="ARBA00038436"/>
    </source>
</evidence>
<organism evidence="11 12">
    <name type="scientific">Propionigenium maris DSM 9537</name>
    <dbReference type="NCBI Taxonomy" id="1123000"/>
    <lineage>
        <taxon>Bacteria</taxon>
        <taxon>Fusobacteriati</taxon>
        <taxon>Fusobacteriota</taxon>
        <taxon>Fusobacteriia</taxon>
        <taxon>Fusobacteriales</taxon>
        <taxon>Fusobacteriaceae</taxon>
        <taxon>Propionigenium</taxon>
    </lineage>
</organism>
<evidence type="ECO:0000259" key="10">
    <source>
        <dbReference type="Pfam" id="PF04290"/>
    </source>
</evidence>
<dbReference type="InterPro" id="IPR007387">
    <property type="entry name" value="TRAP_DctQ"/>
</dbReference>
<reference evidence="11" key="1">
    <citation type="submission" date="2022-12" db="EMBL/GenBank/DDBJ databases">
        <title>Reference genome sequencing for broad-spectrum identification of bacterial and archaeal isolates by mass spectrometry.</title>
        <authorList>
            <person name="Sekiguchi Y."/>
            <person name="Tourlousse D.M."/>
        </authorList>
    </citation>
    <scope>NUCLEOTIDE SEQUENCE</scope>
    <source>
        <strain evidence="11">10succ1</strain>
    </source>
</reference>
<dbReference type="Pfam" id="PF04290">
    <property type="entry name" value="DctQ"/>
    <property type="match status" value="1"/>
</dbReference>
<evidence type="ECO:0000256" key="1">
    <source>
        <dbReference type="ARBA" id="ARBA00004429"/>
    </source>
</evidence>
<gene>
    <name evidence="11" type="ORF">PM10SUCC1_21350</name>
</gene>
<keyword evidence="4" id="KW-0997">Cell inner membrane</keyword>
<keyword evidence="5 9" id="KW-0812">Transmembrane</keyword>
<comment type="caution">
    <text evidence="11">The sequence shown here is derived from an EMBL/GenBank/DDBJ whole genome shotgun (WGS) entry which is preliminary data.</text>
</comment>
<dbReference type="PANTHER" id="PTHR35011:SF5">
    <property type="entry name" value="SIALIC ACID TRAP TRANSPORTER SMALL PERMEASE PROTEIN SIAQ"/>
    <property type="match status" value="1"/>
</dbReference>
<keyword evidence="3" id="KW-1003">Cell membrane</keyword>
<name>A0A9W6GMP3_9FUSO</name>